<dbReference type="EC" id="1.14.11.18" evidence="10"/>
<evidence type="ECO:0000256" key="10">
    <source>
        <dbReference type="ARBA" id="ARBA00034809"/>
    </source>
</evidence>
<dbReference type="PANTHER" id="PTHR21308">
    <property type="entry name" value="PHYTANOYL-COA ALPHA-HYDROXYLASE"/>
    <property type="match status" value="1"/>
</dbReference>
<comment type="cofactor">
    <cofactor evidence="2">
        <name>Fe cation</name>
        <dbReference type="ChEBI" id="CHEBI:24875"/>
    </cofactor>
</comment>
<dbReference type="GO" id="GO:0005777">
    <property type="term" value="C:peroxisome"/>
    <property type="evidence" value="ECO:0007669"/>
    <property type="project" value="UniProtKB-ARBA"/>
</dbReference>
<accession>A0A210PSP3</accession>
<name>A0A210PSP3_MIZYE</name>
<organism evidence="13 14">
    <name type="scientific">Mizuhopecten yessoensis</name>
    <name type="common">Japanese scallop</name>
    <name type="synonym">Patinopecten yessoensis</name>
    <dbReference type="NCBI Taxonomy" id="6573"/>
    <lineage>
        <taxon>Eukaryota</taxon>
        <taxon>Metazoa</taxon>
        <taxon>Spiralia</taxon>
        <taxon>Lophotrochozoa</taxon>
        <taxon>Mollusca</taxon>
        <taxon>Bivalvia</taxon>
        <taxon>Autobranchia</taxon>
        <taxon>Pteriomorphia</taxon>
        <taxon>Pectinida</taxon>
        <taxon>Pectinoidea</taxon>
        <taxon>Pectinidae</taxon>
        <taxon>Mizuhopecten</taxon>
    </lineage>
</organism>
<comment type="pathway">
    <text evidence="3">Lipid metabolism; fatty acid metabolism.</text>
</comment>
<keyword evidence="5" id="KW-0479">Metal-binding</keyword>
<protein>
    <recommendedName>
        <fullName evidence="10">phytanoyl-CoA dioxygenase</fullName>
        <ecNumber evidence="10">1.14.11.18</ecNumber>
    </recommendedName>
    <alternativeName>
        <fullName evidence="11">Phytanic acid oxidase</fullName>
    </alternativeName>
    <alternativeName>
        <fullName evidence="12">Phytanoyl-CoA alpha-hydroxylase</fullName>
    </alternativeName>
</protein>
<evidence type="ECO:0000256" key="2">
    <source>
        <dbReference type="ARBA" id="ARBA00001962"/>
    </source>
</evidence>
<dbReference type="Pfam" id="PF05721">
    <property type="entry name" value="PhyH"/>
    <property type="match status" value="1"/>
</dbReference>
<evidence type="ECO:0000256" key="7">
    <source>
        <dbReference type="ARBA" id="ARBA00022964"/>
    </source>
</evidence>
<dbReference type="PANTHER" id="PTHR21308:SF1">
    <property type="entry name" value="PHYTANOYL-COA DIOXYGENASE, PEROXISOMAL"/>
    <property type="match status" value="1"/>
</dbReference>
<proteinExistence type="inferred from homology"/>
<dbReference type="GO" id="GO:0048244">
    <property type="term" value="F:phytanoyl-CoA dioxygenase activity"/>
    <property type="evidence" value="ECO:0007669"/>
    <property type="project" value="UniProtKB-EC"/>
</dbReference>
<dbReference type="STRING" id="6573.A0A210PSP3"/>
<evidence type="ECO:0000256" key="3">
    <source>
        <dbReference type="ARBA" id="ARBA00004872"/>
    </source>
</evidence>
<dbReference type="InterPro" id="IPR047128">
    <property type="entry name" value="PhyH"/>
</dbReference>
<dbReference type="Gene3D" id="2.60.120.620">
    <property type="entry name" value="q2cbj1_9rhob like domain"/>
    <property type="match status" value="1"/>
</dbReference>
<dbReference type="AlphaFoldDB" id="A0A210PSP3"/>
<dbReference type="SUPFAM" id="SSF51197">
    <property type="entry name" value="Clavaminate synthase-like"/>
    <property type="match status" value="1"/>
</dbReference>
<comment type="cofactor">
    <cofactor evidence="1">
        <name>L-ascorbate</name>
        <dbReference type="ChEBI" id="CHEBI:38290"/>
    </cofactor>
</comment>
<evidence type="ECO:0000256" key="11">
    <source>
        <dbReference type="ARBA" id="ARBA00034921"/>
    </source>
</evidence>
<sequence>MAERLKTIRNHLCQSRVALPTTHETTAQLSMPSDQFEYTLQSPLLSNEQRAAYEKDGFLVIKGLVPKEDLERYRAQFEKICRNEVNVPGITIMRDITIAKTEYVADQKAITKVQDYQNDEVLYSYCTKPEIVDYVEAFVGPNVKSMHTMLINKPPDPGMKSSRHPMHQDLYYFPFRPAKRVVCSWTAMERVDRKNGCLVVLPGTHKGKLLKHDYPQWEGGVNKYYHGVRDYDPKAPRVHLVMEPGDTVFFHPLLIHGSGMNRTEGFRKAISCHYCSSDCHFVDVKDTVQQTIADEIAEMANKKYGIAKEDVDFTAIWKMRSRDIRGTSTW</sequence>
<keyword evidence="14" id="KW-1185">Reference proteome</keyword>
<dbReference type="OrthoDB" id="2328924at2759"/>
<evidence type="ECO:0000256" key="4">
    <source>
        <dbReference type="ARBA" id="ARBA00005830"/>
    </source>
</evidence>
<dbReference type="GO" id="GO:0031418">
    <property type="term" value="F:L-ascorbic acid binding"/>
    <property type="evidence" value="ECO:0007669"/>
    <property type="project" value="UniProtKB-KW"/>
</dbReference>
<dbReference type="InterPro" id="IPR008775">
    <property type="entry name" value="Phytyl_CoA_dOase-like"/>
</dbReference>
<comment type="caution">
    <text evidence="13">The sequence shown here is derived from an EMBL/GenBank/DDBJ whole genome shotgun (WGS) entry which is preliminary data.</text>
</comment>
<dbReference type="Proteomes" id="UP000242188">
    <property type="component" value="Unassembled WGS sequence"/>
</dbReference>
<keyword evidence="8" id="KW-0560">Oxidoreductase</keyword>
<dbReference type="GO" id="GO:0001561">
    <property type="term" value="P:fatty acid alpha-oxidation"/>
    <property type="evidence" value="ECO:0007669"/>
    <property type="project" value="InterPro"/>
</dbReference>
<evidence type="ECO:0000256" key="5">
    <source>
        <dbReference type="ARBA" id="ARBA00022723"/>
    </source>
</evidence>
<evidence type="ECO:0000313" key="13">
    <source>
        <dbReference type="EMBL" id="OWF39509.1"/>
    </source>
</evidence>
<gene>
    <name evidence="13" type="ORF">KP79_PYT11125</name>
</gene>
<comment type="similarity">
    <text evidence="4">Belongs to the PhyH family.</text>
</comment>
<evidence type="ECO:0000256" key="1">
    <source>
        <dbReference type="ARBA" id="ARBA00001961"/>
    </source>
</evidence>
<keyword evidence="9" id="KW-0408">Iron</keyword>
<dbReference type="EMBL" id="NEDP02005523">
    <property type="protein sequence ID" value="OWF39509.1"/>
    <property type="molecule type" value="Genomic_DNA"/>
</dbReference>
<evidence type="ECO:0000256" key="9">
    <source>
        <dbReference type="ARBA" id="ARBA00023004"/>
    </source>
</evidence>
<evidence type="ECO:0000256" key="6">
    <source>
        <dbReference type="ARBA" id="ARBA00022896"/>
    </source>
</evidence>
<reference evidence="13 14" key="1">
    <citation type="journal article" date="2017" name="Nat. Ecol. Evol.">
        <title>Scallop genome provides insights into evolution of bilaterian karyotype and development.</title>
        <authorList>
            <person name="Wang S."/>
            <person name="Zhang J."/>
            <person name="Jiao W."/>
            <person name="Li J."/>
            <person name="Xun X."/>
            <person name="Sun Y."/>
            <person name="Guo X."/>
            <person name="Huan P."/>
            <person name="Dong B."/>
            <person name="Zhang L."/>
            <person name="Hu X."/>
            <person name="Sun X."/>
            <person name="Wang J."/>
            <person name="Zhao C."/>
            <person name="Wang Y."/>
            <person name="Wang D."/>
            <person name="Huang X."/>
            <person name="Wang R."/>
            <person name="Lv J."/>
            <person name="Li Y."/>
            <person name="Zhang Z."/>
            <person name="Liu B."/>
            <person name="Lu W."/>
            <person name="Hui Y."/>
            <person name="Liang J."/>
            <person name="Zhou Z."/>
            <person name="Hou R."/>
            <person name="Li X."/>
            <person name="Liu Y."/>
            <person name="Li H."/>
            <person name="Ning X."/>
            <person name="Lin Y."/>
            <person name="Zhao L."/>
            <person name="Xing Q."/>
            <person name="Dou J."/>
            <person name="Li Y."/>
            <person name="Mao J."/>
            <person name="Guo H."/>
            <person name="Dou H."/>
            <person name="Li T."/>
            <person name="Mu C."/>
            <person name="Jiang W."/>
            <person name="Fu Q."/>
            <person name="Fu X."/>
            <person name="Miao Y."/>
            <person name="Liu J."/>
            <person name="Yu Q."/>
            <person name="Li R."/>
            <person name="Liao H."/>
            <person name="Li X."/>
            <person name="Kong Y."/>
            <person name="Jiang Z."/>
            <person name="Chourrout D."/>
            <person name="Li R."/>
            <person name="Bao Z."/>
        </authorList>
    </citation>
    <scope>NUCLEOTIDE SEQUENCE [LARGE SCALE GENOMIC DNA]</scope>
    <source>
        <strain evidence="13 14">PY_sf001</strain>
    </source>
</reference>
<keyword evidence="7 13" id="KW-0223">Dioxygenase</keyword>
<evidence type="ECO:0000256" key="8">
    <source>
        <dbReference type="ARBA" id="ARBA00023002"/>
    </source>
</evidence>
<dbReference type="FunFam" id="2.60.120.620:FF:000012">
    <property type="entry name" value="Phytanoyl-CoA dioxygenase, peroxisomal"/>
    <property type="match status" value="1"/>
</dbReference>
<keyword evidence="6" id="KW-0847">Vitamin C</keyword>
<dbReference type="GO" id="GO:0046872">
    <property type="term" value="F:metal ion binding"/>
    <property type="evidence" value="ECO:0007669"/>
    <property type="project" value="UniProtKB-KW"/>
</dbReference>
<evidence type="ECO:0000313" key="14">
    <source>
        <dbReference type="Proteomes" id="UP000242188"/>
    </source>
</evidence>
<evidence type="ECO:0000256" key="12">
    <source>
        <dbReference type="ARBA" id="ARBA00034924"/>
    </source>
</evidence>